<proteinExistence type="predicted"/>
<dbReference type="SMART" id="SM00980">
    <property type="entry name" value="THAP"/>
    <property type="match status" value="1"/>
</dbReference>
<evidence type="ECO:0000256" key="4">
    <source>
        <dbReference type="ARBA" id="ARBA00023125"/>
    </source>
</evidence>
<evidence type="ECO:0000256" key="3">
    <source>
        <dbReference type="ARBA" id="ARBA00022833"/>
    </source>
</evidence>
<dbReference type="GO" id="GO:0043565">
    <property type="term" value="F:sequence-specific DNA binding"/>
    <property type="evidence" value="ECO:0007669"/>
    <property type="project" value="InterPro"/>
</dbReference>
<keyword evidence="4 5" id="KW-0238">DNA-binding</keyword>
<evidence type="ECO:0000313" key="7">
    <source>
        <dbReference type="EMBL" id="NOV38394.1"/>
    </source>
</evidence>
<dbReference type="PANTHER" id="PTHR46600:SF11">
    <property type="entry name" value="THAP DOMAIN-CONTAINING PROTEIN 10"/>
    <property type="match status" value="1"/>
</dbReference>
<feature type="domain" description="THAP-type" evidence="6">
    <location>
        <begin position="1"/>
        <end position="84"/>
    </location>
</feature>
<keyword evidence="3" id="KW-0862">Zinc</keyword>
<dbReference type="Pfam" id="PF05485">
    <property type="entry name" value="THAP"/>
    <property type="match status" value="1"/>
</dbReference>
<keyword evidence="1" id="KW-0479">Metal-binding</keyword>
<evidence type="ECO:0000259" key="6">
    <source>
        <dbReference type="PROSITE" id="PS50950"/>
    </source>
</evidence>
<evidence type="ECO:0000256" key="5">
    <source>
        <dbReference type="PROSITE-ProRule" id="PRU00309"/>
    </source>
</evidence>
<dbReference type="PANTHER" id="PTHR46600">
    <property type="entry name" value="THAP DOMAIN-CONTAINING"/>
    <property type="match status" value="1"/>
</dbReference>
<dbReference type="VEuPathDB" id="VectorBase:LOC119186335"/>
<evidence type="ECO:0000256" key="2">
    <source>
        <dbReference type="ARBA" id="ARBA00022771"/>
    </source>
</evidence>
<sequence>MPSCCAYNCGKKLHECYAVFLIPQGKRDVWRREQWLLNIGRKNFVPTKNSVVCELHFTEDQFEPRILKEFGKKKLKPNAIPTLFSHRPTVKQEKPPQQEPNIDNSFTATLWLPVSDTPKIRSTTSLSESSSPSQDYLELPDGCYEPVLIEASSQELLECKDKFEYTEDDAERKLQLAEEDT</sequence>
<name>A0A6M2CY37_RHIMP</name>
<accession>A0A6M2CY37</accession>
<dbReference type="AlphaFoldDB" id="A0A6M2CY37"/>
<dbReference type="SUPFAM" id="SSF57716">
    <property type="entry name" value="Glucocorticoid receptor-like (DNA-binding domain)"/>
    <property type="match status" value="1"/>
</dbReference>
<dbReference type="GO" id="GO:0008270">
    <property type="term" value="F:zinc ion binding"/>
    <property type="evidence" value="ECO:0007669"/>
    <property type="project" value="UniProtKB-KW"/>
</dbReference>
<keyword evidence="2 5" id="KW-0863">Zinc-finger</keyword>
<dbReference type="InterPro" id="IPR026516">
    <property type="entry name" value="THAP1/10"/>
</dbReference>
<dbReference type="EMBL" id="GHWJ01005657">
    <property type="protein sequence ID" value="NOV38394.1"/>
    <property type="molecule type" value="Transcribed_RNA"/>
</dbReference>
<dbReference type="SMART" id="SM00692">
    <property type="entry name" value="DM3"/>
    <property type="match status" value="1"/>
</dbReference>
<dbReference type="PROSITE" id="PS50950">
    <property type="entry name" value="ZF_THAP"/>
    <property type="match status" value="1"/>
</dbReference>
<dbReference type="InterPro" id="IPR006612">
    <property type="entry name" value="THAP_Znf"/>
</dbReference>
<reference evidence="7" key="1">
    <citation type="submission" date="2019-09" db="EMBL/GenBank/DDBJ databases">
        <title>Organ-specific transcriptomic study of the physiology of the cattle tick, Rhipicephalus microplus.</title>
        <authorList>
            <person name="Tirloni L."/>
            <person name="Braz G."/>
            <person name="Gandara A.C.P."/>
            <person name="Sabadin G.A."/>
            <person name="da Silva R.M."/>
            <person name="Guizzo M.G."/>
            <person name="Machado J.A."/>
            <person name="Costa E.P."/>
            <person name="Gomes H.F."/>
            <person name="Moraes J."/>
            <person name="Mota M.B.S."/>
            <person name="Mesquita R.D."/>
            <person name="Alvarenga P.H."/>
            <person name="Alves F."/>
            <person name="Seixas A."/>
            <person name="da Fonseca R.N."/>
            <person name="Fogaca A."/>
            <person name="Logullo C."/>
            <person name="Tanaka A."/>
            <person name="Daffre S."/>
            <person name="Termignoni C."/>
            <person name="Vaz I.S.Jr."/>
            <person name="Oliveira P.L."/>
            <person name="Ribeiro J.M."/>
        </authorList>
    </citation>
    <scope>NUCLEOTIDE SEQUENCE</scope>
    <source>
        <strain evidence="7">Porto Alegre</strain>
    </source>
</reference>
<evidence type="ECO:0000256" key="1">
    <source>
        <dbReference type="ARBA" id="ARBA00022723"/>
    </source>
</evidence>
<organism evidence="7">
    <name type="scientific">Rhipicephalus microplus</name>
    <name type="common">Cattle tick</name>
    <name type="synonym">Boophilus microplus</name>
    <dbReference type="NCBI Taxonomy" id="6941"/>
    <lineage>
        <taxon>Eukaryota</taxon>
        <taxon>Metazoa</taxon>
        <taxon>Ecdysozoa</taxon>
        <taxon>Arthropoda</taxon>
        <taxon>Chelicerata</taxon>
        <taxon>Arachnida</taxon>
        <taxon>Acari</taxon>
        <taxon>Parasitiformes</taxon>
        <taxon>Ixodida</taxon>
        <taxon>Ixodoidea</taxon>
        <taxon>Ixodidae</taxon>
        <taxon>Rhipicephalinae</taxon>
        <taxon>Rhipicephalus</taxon>
        <taxon>Boophilus</taxon>
    </lineage>
</organism>
<dbReference type="OrthoDB" id="5982876at2759"/>
<protein>
    <recommendedName>
        <fullName evidence="6">THAP-type domain-containing protein</fullName>
    </recommendedName>
</protein>